<dbReference type="AlphaFoldDB" id="K2GG89"/>
<name>K2GG89_9BACT</name>
<protein>
    <submittedName>
        <fullName evidence="1">Uncharacterized protein</fullName>
    </submittedName>
</protein>
<gene>
    <name evidence="1" type="ORF">ACD_2C00180G0012</name>
</gene>
<proteinExistence type="predicted"/>
<evidence type="ECO:0000313" key="1">
    <source>
        <dbReference type="EMBL" id="EKE29419.1"/>
    </source>
</evidence>
<sequence>MQANASTCFESVNMSYVKKVWKNGKIWFAAPPLVRFDNYKELNSLNMICLKSIIQVELILFTNLSLIFIKISPISDSNILFHLSFCAIRKSIIAHDDLTEL</sequence>
<accession>K2GG89</accession>
<comment type="caution">
    <text evidence="1">The sequence shown here is derived from an EMBL/GenBank/DDBJ whole genome shotgun (WGS) entry which is preliminary data.</text>
</comment>
<dbReference type="EMBL" id="AMFJ01000180">
    <property type="protein sequence ID" value="EKE29419.1"/>
    <property type="molecule type" value="Genomic_DNA"/>
</dbReference>
<organism evidence="1">
    <name type="scientific">uncultured bacterium</name>
    <name type="common">gcode 4</name>
    <dbReference type="NCBI Taxonomy" id="1234023"/>
    <lineage>
        <taxon>Bacteria</taxon>
        <taxon>environmental samples</taxon>
    </lineage>
</organism>
<reference evidence="1" key="1">
    <citation type="journal article" date="2012" name="Science">
        <title>Fermentation, hydrogen, and sulfur metabolism in multiple uncultivated bacterial phyla.</title>
        <authorList>
            <person name="Wrighton K.C."/>
            <person name="Thomas B.C."/>
            <person name="Sharon I."/>
            <person name="Miller C.S."/>
            <person name="Castelle C.J."/>
            <person name="VerBerkmoes N.C."/>
            <person name="Wilkins M.J."/>
            <person name="Hettich R.L."/>
            <person name="Lipton M.S."/>
            <person name="Williams K.H."/>
            <person name="Long P.E."/>
            <person name="Banfield J.F."/>
        </authorList>
    </citation>
    <scope>NUCLEOTIDE SEQUENCE [LARGE SCALE GENOMIC DNA]</scope>
</reference>